<gene>
    <name evidence="3" type="ORF">LCDVSa050R</name>
</gene>
<organism evidence="3 4">
    <name type="scientific">Lymphocystis disease virus 3</name>
    <dbReference type="NCBI Taxonomy" id="2560566"/>
    <lineage>
        <taxon>Viruses</taxon>
        <taxon>Varidnaviria</taxon>
        <taxon>Bamfordvirae</taxon>
        <taxon>Nucleocytoviricota</taxon>
        <taxon>Megaviricetes</taxon>
        <taxon>Pimascovirales</taxon>
        <taxon>Pimascovirales incertae sedis</taxon>
        <taxon>Iridoviridae</taxon>
        <taxon>Alphairidovirinae</taxon>
        <taxon>Lymphocystivirus</taxon>
        <taxon>Lymphocystivirus sparus1</taxon>
    </lineage>
</organism>
<dbReference type="InterPro" id="IPR042185">
    <property type="entry name" value="Serpin_sf_2"/>
</dbReference>
<proteinExistence type="inferred from homology"/>
<dbReference type="SUPFAM" id="SSF56574">
    <property type="entry name" value="Serpins"/>
    <property type="match status" value="1"/>
</dbReference>
<dbReference type="Gene3D" id="3.30.497.10">
    <property type="entry name" value="Antithrombin, subunit I, domain 2"/>
    <property type="match status" value="1"/>
</dbReference>
<dbReference type="PANTHER" id="PTHR11461">
    <property type="entry name" value="SERINE PROTEASE INHIBITOR, SERPIN"/>
    <property type="match status" value="1"/>
</dbReference>
<keyword evidence="4" id="KW-1185">Reference proteome</keyword>
<evidence type="ECO:0000256" key="1">
    <source>
        <dbReference type="ARBA" id="ARBA00008009"/>
    </source>
</evidence>
<accession>A0A1B2RVV3</accession>
<dbReference type="Proteomes" id="UP000149121">
    <property type="component" value="Segment"/>
</dbReference>
<dbReference type="GO" id="GO:0005615">
    <property type="term" value="C:extracellular space"/>
    <property type="evidence" value="ECO:0007669"/>
    <property type="project" value="InterPro"/>
</dbReference>
<dbReference type="Gene3D" id="2.30.39.10">
    <property type="entry name" value="Alpha-1-antitrypsin, domain 1"/>
    <property type="match status" value="1"/>
</dbReference>
<dbReference type="InterPro" id="IPR023796">
    <property type="entry name" value="Serpin_dom"/>
</dbReference>
<dbReference type="GO" id="GO:0004867">
    <property type="term" value="F:serine-type endopeptidase inhibitor activity"/>
    <property type="evidence" value="ECO:0007669"/>
    <property type="project" value="InterPro"/>
</dbReference>
<dbReference type="EMBL" id="KX643370">
    <property type="protein sequence ID" value="AOC55134.1"/>
    <property type="molecule type" value="Genomic_DNA"/>
</dbReference>
<dbReference type="InterPro" id="IPR023795">
    <property type="entry name" value="Serpin_CS"/>
</dbReference>
<reference evidence="3 4" key="1">
    <citation type="journal article" date="2016" name="J. Virol.">
        <title>Concurrence of Iridovirus, Polyomavirus, and a Unique Member of a New Group of Fish Papillomaviruses in Lymphocystis Disease-Affected Gilthead Sea Bream.</title>
        <authorList>
            <person name="Lopez-Bueno A."/>
            <person name="Mavian C."/>
            <person name="Labella A.M."/>
            <person name="Castro D."/>
            <person name="Borrego J.J."/>
            <person name="Alcami A."/>
            <person name="Alejo A."/>
        </authorList>
    </citation>
    <scope>NUCLEOTIDE SEQUENCE [LARGE SCALE GENOMIC DNA]</scope>
    <source>
        <strain evidence="3">SA9</strain>
    </source>
</reference>
<evidence type="ECO:0000313" key="4">
    <source>
        <dbReference type="Proteomes" id="UP000149121"/>
    </source>
</evidence>
<dbReference type="SMART" id="SM00093">
    <property type="entry name" value="SERPIN"/>
    <property type="match status" value="1"/>
</dbReference>
<protein>
    <submittedName>
        <fullName evidence="3">Serpin-like protein</fullName>
    </submittedName>
</protein>
<dbReference type="OrthoDB" id="14126at10239"/>
<dbReference type="InterPro" id="IPR036186">
    <property type="entry name" value="Serpin_sf"/>
</dbReference>
<feature type="domain" description="Serpin" evidence="2">
    <location>
        <begin position="4"/>
        <end position="283"/>
    </location>
</feature>
<dbReference type="Pfam" id="PF00079">
    <property type="entry name" value="Serpin"/>
    <property type="match status" value="1"/>
</dbReference>
<evidence type="ECO:0000259" key="2">
    <source>
        <dbReference type="SMART" id="SM00093"/>
    </source>
</evidence>
<dbReference type="InterPro" id="IPR000215">
    <property type="entry name" value="Serpin_fam"/>
</dbReference>
<dbReference type="PROSITE" id="PS00284">
    <property type="entry name" value="SERPIN"/>
    <property type="match status" value="1"/>
</dbReference>
<dbReference type="KEGG" id="vg:30902626"/>
<evidence type="ECO:0000313" key="3">
    <source>
        <dbReference type="EMBL" id="AOC55134.1"/>
    </source>
</evidence>
<comment type="similarity">
    <text evidence="1">Belongs to the serpin family. Poxviruses subfamily.</text>
</comment>
<dbReference type="InterPro" id="IPR042178">
    <property type="entry name" value="Serpin_sf_1"/>
</dbReference>
<dbReference type="PANTHER" id="PTHR11461:SF211">
    <property type="entry name" value="GH10112P-RELATED"/>
    <property type="match status" value="1"/>
</dbReference>
<name>A0A1B2RVV3_9VIRU</name>
<sequence length="286" mass="32672">MLSFTLNRLPKNNNSCMSPMGLDHLTDTLSAGTSAVKKYVSTRIFVSPMYFDFWKKSEDVRELDFSKRYALEIINDWVNDSTQGKITTIYDDIPSYTKAIIANAVYFKACWKTPFEDSFKQPFHLSDGSTVNVETMMCKGVFMVSEDLSVIKLPYKNSQAFMIISLTGTEDCLKLCTTFKFVCLTLPKFTFQKEYDLTDAFKDVYLKAFTPNYNNELCVVNVKQKTYIKVDEEGTEAVAVTGLLVADCCTSTVPEHILKIDRPFYYFIVEKEDVLFVGKCVDPRIN</sequence>